<dbReference type="EMBL" id="APPJ01000009">
    <property type="protein sequence ID" value="ENV18306.1"/>
    <property type="molecule type" value="Genomic_DNA"/>
</dbReference>
<evidence type="ECO:0000313" key="2">
    <source>
        <dbReference type="Proteomes" id="UP000013148"/>
    </source>
</evidence>
<evidence type="ECO:0000313" key="1">
    <source>
        <dbReference type="EMBL" id="ENV18306.1"/>
    </source>
</evidence>
<keyword evidence="2" id="KW-1185">Reference proteome</keyword>
<gene>
    <name evidence="1" type="ORF">F964_01631</name>
</gene>
<dbReference type="HOGENOM" id="CLU_3039407_0_0_6"/>
<organism evidence="1 2">
    <name type="scientific">Acinetobacter guillouiae NIPH 991</name>
    <dbReference type="NCBI Taxonomy" id="1217656"/>
    <lineage>
        <taxon>Bacteria</taxon>
        <taxon>Pseudomonadati</taxon>
        <taxon>Pseudomonadota</taxon>
        <taxon>Gammaproteobacteria</taxon>
        <taxon>Moraxellales</taxon>
        <taxon>Moraxellaceae</taxon>
        <taxon>Acinetobacter</taxon>
    </lineage>
</organism>
<proteinExistence type="predicted"/>
<sequence>MTDFTSTQILLISTVFEQSNSKETYLEKFPQEFENKFLGIKKTAIKAVFFNHQR</sequence>
<comment type="caution">
    <text evidence="1">The sequence shown here is derived from an EMBL/GenBank/DDBJ whole genome shotgun (WGS) entry which is preliminary data.</text>
</comment>
<dbReference type="PATRIC" id="fig|1217656.3.peg.1593"/>
<dbReference type="Proteomes" id="UP000013148">
    <property type="component" value="Unassembled WGS sequence"/>
</dbReference>
<reference evidence="1 2" key="1">
    <citation type="submission" date="2013-02" db="EMBL/GenBank/DDBJ databases">
        <title>The Genome Sequence of Acinetobacter guillouiae NIPH 991.</title>
        <authorList>
            <consortium name="The Broad Institute Genome Sequencing Platform"/>
            <consortium name="The Broad Institute Genome Sequencing Center for Infectious Disease"/>
            <person name="Cerqueira G."/>
            <person name="Feldgarden M."/>
            <person name="Courvalin P."/>
            <person name="Perichon B."/>
            <person name="Grillot-Courvalin C."/>
            <person name="Clermont D."/>
            <person name="Rocha E."/>
            <person name="Yoon E.-J."/>
            <person name="Nemec A."/>
            <person name="Walker B."/>
            <person name="Young S.K."/>
            <person name="Zeng Q."/>
            <person name="Gargeya S."/>
            <person name="Fitzgerald M."/>
            <person name="Haas B."/>
            <person name="Abouelleil A."/>
            <person name="Alvarado L."/>
            <person name="Arachchi H.M."/>
            <person name="Berlin A.M."/>
            <person name="Chapman S.B."/>
            <person name="Dewar J."/>
            <person name="Goldberg J."/>
            <person name="Griggs A."/>
            <person name="Gujja S."/>
            <person name="Hansen M."/>
            <person name="Howarth C."/>
            <person name="Imamovic A."/>
            <person name="Larimer J."/>
            <person name="McCowan C."/>
            <person name="Murphy C."/>
            <person name="Neiman D."/>
            <person name="Pearson M."/>
            <person name="Priest M."/>
            <person name="Roberts A."/>
            <person name="Saif S."/>
            <person name="Shea T."/>
            <person name="Sisk P."/>
            <person name="Sykes S."/>
            <person name="Wortman J."/>
            <person name="Nusbaum C."/>
            <person name="Birren B."/>
        </authorList>
    </citation>
    <scope>NUCLEOTIDE SEQUENCE [LARGE SCALE GENOMIC DNA]</scope>
    <source>
        <strain evidence="1 2">NIPH 991</strain>
    </source>
</reference>
<dbReference type="AlphaFoldDB" id="N8X218"/>
<accession>N8X218</accession>
<name>N8X218_ACIGI</name>
<protein>
    <submittedName>
        <fullName evidence="1">Uncharacterized protein</fullName>
    </submittedName>
</protein>